<feature type="chain" id="PRO_5022273550" description="Flagellar P-ring protein" evidence="5">
    <location>
        <begin position="31"/>
        <end position="375"/>
    </location>
</feature>
<protein>
    <recommendedName>
        <fullName evidence="5">Flagellar P-ring protein</fullName>
    </recommendedName>
    <alternativeName>
        <fullName evidence="5">Basal body P-ring protein</fullName>
    </alternativeName>
</protein>
<dbReference type="Pfam" id="PF02119">
    <property type="entry name" value="FlgI"/>
    <property type="match status" value="1"/>
</dbReference>
<evidence type="ECO:0000256" key="5">
    <source>
        <dbReference type="HAMAP-Rule" id="MF_00416"/>
    </source>
</evidence>
<dbReference type="AlphaFoldDB" id="A0A554WTI4"/>
<dbReference type="PANTHER" id="PTHR30381:SF0">
    <property type="entry name" value="FLAGELLAR P-RING PROTEIN"/>
    <property type="match status" value="1"/>
</dbReference>
<dbReference type="InterPro" id="IPR001782">
    <property type="entry name" value="Flag_FlgI"/>
</dbReference>
<evidence type="ECO:0000256" key="4">
    <source>
        <dbReference type="ARBA" id="ARBA00023143"/>
    </source>
</evidence>
<organism evidence="6 7">
    <name type="scientific">Tepidimonas sediminis</name>
    <dbReference type="NCBI Taxonomy" id="2588941"/>
    <lineage>
        <taxon>Bacteria</taxon>
        <taxon>Pseudomonadati</taxon>
        <taxon>Pseudomonadota</taxon>
        <taxon>Betaproteobacteria</taxon>
        <taxon>Burkholderiales</taxon>
        <taxon>Tepidimonas</taxon>
    </lineage>
</organism>
<dbReference type="GO" id="GO:0009428">
    <property type="term" value="C:bacterial-type flagellum basal body, distal rod, P ring"/>
    <property type="evidence" value="ECO:0007669"/>
    <property type="project" value="InterPro"/>
</dbReference>
<evidence type="ECO:0000313" key="7">
    <source>
        <dbReference type="Proteomes" id="UP000320225"/>
    </source>
</evidence>
<dbReference type="PANTHER" id="PTHR30381">
    <property type="entry name" value="FLAGELLAR P-RING PERIPLASMIC PROTEIN FLGI"/>
    <property type="match status" value="1"/>
</dbReference>
<keyword evidence="4 5" id="KW-0975">Bacterial flagellum</keyword>
<dbReference type="HAMAP" id="MF_00416">
    <property type="entry name" value="FlgI"/>
    <property type="match status" value="1"/>
</dbReference>
<dbReference type="EMBL" id="VJND01000002">
    <property type="protein sequence ID" value="TSE26891.1"/>
    <property type="molecule type" value="Genomic_DNA"/>
</dbReference>
<keyword evidence="6" id="KW-0282">Flagellum</keyword>
<dbReference type="OrthoDB" id="9786431at2"/>
<keyword evidence="6" id="KW-0966">Cell projection</keyword>
<evidence type="ECO:0000256" key="1">
    <source>
        <dbReference type="ARBA" id="ARBA00002591"/>
    </source>
</evidence>
<sequence length="375" mass="38392" precursor="true">MNRWTFLPRGLLAAMTIMAASALMPTPAQATRVKDVAAVQGVRSNQLVGYGLVVGLDGTGDGNNAYTTRSLANFMQQMGISLPPGVTVQPKNVAAVLVTADLPAFARPGQTIDVTVSSVGSAKSLRGGTLIQTPLRGADGQVYALAQGSLVVAGAGASAGGSSVTVNHLNAGRIPNGALVERTVPTPLLLGETVTLALRADDFQTASRVAAAINRAIGDGTAQALDGRTVQVRAPRDPNERVTFLASLEELPVELATPTARVVFNARTGSVVLNQAVKLAPAAIAHGNLSISISSTPQVSQPPPLAPQGAQTVVTEKADIQIQQDGGKIIEVEASAQLADVVRALNKLGATPQDLLAILQALKAAGALKAELEVI</sequence>
<dbReference type="GO" id="GO:0005198">
    <property type="term" value="F:structural molecule activity"/>
    <property type="evidence" value="ECO:0007669"/>
    <property type="project" value="InterPro"/>
</dbReference>
<dbReference type="Proteomes" id="UP000320225">
    <property type="component" value="Unassembled WGS sequence"/>
</dbReference>
<evidence type="ECO:0000256" key="3">
    <source>
        <dbReference type="ARBA" id="ARBA00022729"/>
    </source>
</evidence>
<comment type="caution">
    <text evidence="6">The sequence shown here is derived from an EMBL/GenBank/DDBJ whole genome shotgun (WGS) entry which is preliminary data.</text>
</comment>
<feature type="signal peptide" evidence="5">
    <location>
        <begin position="1"/>
        <end position="30"/>
    </location>
</feature>
<comment type="function">
    <text evidence="1 5">Assembles around the rod to form the L-ring and probably protects the motor/basal body from shearing forces during rotation.</text>
</comment>
<reference evidence="6 7" key="1">
    <citation type="submission" date="2019-07" db="EMBL/GenBank/DDBJ databases">
        <title>Tepidimonas sediminis YIM 72259 draft genome.</title>
        <authorList>
            <person name="Da Costa M.S."/>
            <person name="Froufe H.J.C."/>
            <person name="Egas C."/>
            <person name="Albuquerque L."/>
        </authorList>
    </citation>
    <scope>NUCLEOTIDE SEQUENCE [LARGE SCALE GENOMIC DNA]</scope>
    <source>
        <strain evidence="6 7">YIM 72259</strain>
    </source>
</reference>
<proteinExistence type="inferred from homology"/>
<dbReference type="GO" id="GO:0071973">
    <property type="term" value="P:bacterial-type flagellum-dependent cell motility"/>
    <property type="evidence" value="ECO:0007669"/>
    <property type="project" value="InterPro"/>
</dbReference>
<dbReference type="PRINTS" id="PR01010">
    <property type="entry name" value="FLGPRINGFLGI"/>
</dbReference>
<keyword evidence="6" id="KW-0969">Cilium</keyword>
<accession>A0A554WTI4</accession>
<comment type="subunit">
    <text evidence="5">The basal body constitutes a major portion of the flagellar organelle and consists of four rings (L,P,S, and M) mounted on a central rod.</text>
</comment>
<evidence type="ECO:0000256" key="2">
    <source>
        <dbReference type="ARBA" id="ARBA00004117"/>
    </source>
</evidence>
<dbReference type="NCBIfam" id="NF003676">
    <property type="entry name" value="PRK05303.1"/>
    <property type="match status" value="1"/>
</dbReference>
<keyword evidence="3 5" id="KW-0732">Signal</keyword>
<comment type="similarity">
    <text evidence="5">Belongs to the FlgI family.</text>
</comment>
<keyword evidence="7" id="KW-1185">Reference proteome</keyword>
<gene>
    <name evidence="5 6" type="primary">flgI</name>
    <name evidence="6" type="ORF">Tsedi_00600</name>
</gene>
<dbReference type="RefSeq" id="WP_143893476.1">
    <property type="nucleotide sequence ID" value="NZ_VJND01000002.1"/>
</dbReference>
<evidence type="ECO:0000313" key="6">
    <source>
        <dbReference type="EMBL" id="TSE26891.1"/>
    </source>
</evidence>
<dbReference type="GO" id="GO:0030288">
    <property type="term" value="C:outer membrane-bounded periplasmic space"/>
    <property type="evidence" value="ECO:0007669"/>
    <property type="project" value="InterPro"/>
</dbReference>
<name>A0A554WTI4_9BURK</name>
<comment type="subcellular location">
    <subcellularLocation>
        <location evidence="2 5">Bacterial flagellum basal body</location>
    </subcellularLocation>
</comment>